<dbReference type="OrthoDB" id="5292736at2"/>
<dbReference type="PANTHER" id="PTHR28641:SF1">
    <property type="entry name" value="MALONYL-COA DECARBOXYLASE, MITOCHONDRIAL"/>
    <property type="match status" value="1"/>
</dbReference>
<dbReference type="Proteomes" id="UP000016368">
    <property type="component" value="Unassembled WGS sequence"/>
</dbReference>
<dbReference type="AlphaFoldDB" id="F3KWF2"/>
<evidence type="ECO:0000259" key="3">
    <source>
        <dbReference type="Pfam" id="PF17408"/>
    </source>
</evidence>
<dbReference type="GO" id="GO:0050080">
    <property type="term" value="F:malonyl-CoA decarboxylase activity"/>
    <property type="evidence" value="ECO:0007669"/>
    <property type="project" value="InterPro"/>
</dbReference>
<dbReference type="InterPro" id="IPR038917">
    <property type="entry name" value="Malonyl_CoA_deC"/>
</dbReference>
<organism evidence="4 5">
    <name type="scientific">Hylemonella gracilis ATCC 19624</name>
    <dbReference type="NCBI Taxonomy" id="887062"/>
    <lineage>
        <taxon>Bacteria</taxon>
        <taxon>Pseudomonadati</taxon>
        <taxon>Pseudomonadota</taxon>
        <taxon>Betaproteobacteria</taxon>
        <taxon>Burkholderiales</taxon>
        <taxon>Comamonadaceae</taxon>
        <taxon>Hylemonella</taxon>
    </lineage>
</organism>
<gene>
    <name evidence="4" type="ORF">HGR_13954</name>
</gene>
<evidence type="ECO:0000313" key="4">
    <source>
        <dbReference type="EMBL" id="EGI75901.1"/>
    </source>
</evidence>
<comment type="caution">
    <text evidence="4">The sequence shown here is derived from an EMBL/GenBank/DDBJ whole genome shotgun (WGS) entry which is preliminary data.</text>
</comment>
<accession>F3KWF2</accession>
<keyword evidence="5" id="KW-1185">Reference proteome</keyword>
<feature type="domain" description="Malonyl-CoA decarboxylase C-terminal" evidence="2">
    <location>
        <begin position="212"/>
        <end position="467"/>
    </location>
</feature>
<evidence type="ECO:0000256" key="1">
    <source>
        <dbReference type="SAM" id="MobiDB-lite"/>
    </source>
</evidence>
<dbReference type="eggNOG" id="COG1593">
    <property type="taxonomic scope" value="Bacteria"/>
</dbReference>
<dbReference type="Gene3D" id="3.40.630.150">
    <property type="entry name" value="Malonyl-CoA decarboxylase, catalytic domain"/>
    <property type="match status" value="1"/>
</dbReference>
<dbReference type="STRING" id="887062.HGR_13954"/>
<dbReference type="RefSeq" id="WP_006298894.1">
    <property type="nucleotide sequence ID" value="NZ_AEGR01000088.1"/>
</dbReference>
<feature type="domain" description="Malonyl-CoA decarboxylase N-terminal" evidence="3">
    <location>
        <begin position="122"/>
        <end position="209"/>
    </location>
</feature>
<dbReference type="Pfam" id="PF17408">
    <property type="entry name" value="MCD_N"/>
    <property type="match status" value="1"/>
</dbReference>
<dbReference type="GO" id="GO:0006633">
    <property type="term" value="P:fatty acid biosynthetic process"/>
    <property type="evidence" value="ECO:0007669"/>
    <property type="project" value="InterPro"/>
</dbReference>
<dbReference type="Pfam" id="PF05292">
    <property type="entry name" value="MCD"/>
    <property type="match status" value="1"/>
</dbReference>
<dbReference type="InterPro" id="IPR035372">
    <property type="entry name" value="MCD_N"/>
</dbReference>
<protein>
    <submittedName>
        <fullName evidence="4">Malonyl-CoA decarboxylase</fullName>
    </submittedName>
</protein>
<feature type="region of interest" description="Disordered" evidence="1">
    <location>
        <begin position="17"/>
        <end position="52"/>
    </location>
</feature>
<dbReference type="PANTHER" id="PTHR28641">
    <property type="match status" value="1"/>
</dbReference>
<sequence>MNAASWISRQVTRLLPVTRQGMPPGRSAALRAGAGPVSPLSPAESAQAERPTRERLTANLRHKAEAMSPRMLRRTLDELKAIIDPQISEVEGGRRAQVLIQRYLRATLGRRRDMWLLMSEMFTADPEKVRSAQAKFAAAVGTPDEAAAEVQYRRATVSPRRRLLQRFSVLPEGIRFLVDLRAEMQTALKQDKRLQALDVEMEYMFSTWFDVGFLELRRISWDSPASLVEKLIKYEAVHDIRSWDDVKNRLDSDRRCYGFFHPRLPDEPLIFVEVALIDHMADSITPLLDEKAAAADLEKATWAIFYSISNTQNGLRGVSFGDSLIKRVVETLSAEFPRLKHFSTLSPIPGLRKWLGQNAQRMLALTPEKEQSELGRAAGFEPPTAAHVLRALEHVTSLDARSPLRRWLLQCAAHYLGRELIDGKPADPVARFHLGNGARVERLNWLGDPSAKGLQQSYGLMVNYLYDLKRLDRNRSQLAEGKIAVAGAIEELQFRMQ</sequence>
<evidence type="ECO:0000259" key="2">
    <source>
        <dbReference type="Pfam" id="PF05292"/>
    </source>
</evidence>
<reference evidence="4 5" key="1">
    <citation type="journal article" date="2011" name="EMBO J.">
        <title>Structural diversity of bacterial flagellar motors.</title>
        <authorList>
            <person name="Chen S."/>
            <person name="Beeby M."/>
            <person name="Murphy G.E."/>
            <person name="Leadbetter J.R."/>
            <person name="Hendrixson D.R."/>
            <person name="Briegel A."/>
            <person name="Li Z."/>
            <person name="Shi J."/>
            <person name="Tocheva E.I."/>
            <person name="Muller A."/>
            <person name="Dobro M.J."/>
            <person name="Jensen G.J."/>
        </authorList>
    </citation>
    <scope>NUCLEOTIDE SEQUENCE [LARGE SCALE GENOMIC DNA]</scope>
    <source>
        <strain evidence="4 5">ATCC 19624</strain>
    </source>
</reference>
<dbReference type="InterPro" id="IPR042303">
    <property type="entry name" value="Malonyl_CoA_deC_C_sf"/>
</dbReference>
<dbReference type="InterPro" id="IPR038351">
    <property type="entry name" value="MCD_N_sf"/>
</dbReference>
<dbReference type="Gene3D" id="1.20.140.90">
    <property type="entry name" value="Malonyl-CoA decarboxylase, oligemerization domain"/>
    <property type="match status" value="1"/>
</dbReference>
<proteinExistence type="predicted"/>
<dbReference type="EMBL" id="AEGR01000088">
    <property type="protein sequence ID" value="EGI75901.1"/>
    <property type="molecule type" value="Genomic_DNA"/>
</dbReference>
<evidence type="ECO:0000313" key="5">
    <source>
        <dbReference type="Proteomes" id="UP000016368"/>
    </source>
</evidence>
<name>F3KWF2_9BURK</name>
<dbReference type="InterPro" id="IPR007956">
    <property type="entry name" value="Malonyl_CoA_deC_C"/>
</dbReference>